<organism evidence="2 3">
    <name type="scientific">Pseudoprimorskyibacter insulae</name>
    <dbReference type="NCBI Taxonomy" id="1695997"/>
    <lineage>
        <taxon>Bacteria</taxon>
        <taxon>Pseudomonadati</taxon>
        <taxon>Pseudomonadota</taxon>
        <taxon>Alphaproteobacteria</taxon>
        <taxon>Rhodobacterales</taxon>
        <taxon>Paracoccaceae</taxon>
        <taxon>Pseudoprimorskyibacter</taxon>
    </lineage>
</organism>
<evidence type="ECO:0008006" key="4">
    <source>
        <dbReference type="Google" id="ProtNLM"/>
    </source>
</evidence>
<sequence length="201" mass="21725">MRRVIVLLAILFGLSACSSDGAKQLQAPVEPLGNFRLGFAEVVAPNLVKGPASRDATKEEWIAAMDEALETRFKRYEGDHFYHIGASVEGFVLAQPGIPLVLSPKSALILRVTIWDDATQTKLNEETELITALEQLSGETLVGSGLTQSKKQQMDNLTANAALLVERWMRSKQKSDGWFGGLAANQKAVDAAVASEAITAQ</sequence>
<dbReference type="AlphaFoldDB" id="A0A2R8ANV3"/>
<feature type="chain" id="PRO_5015350708" description="DUF3313 domain-containing protein" evidence="1">
    <location>
        <begin position="23"/>
        <end position="201"/>
    </location>
</feature>
<protein>
    <recommendedName>
        <fullName evidence="4">DUF3313 domain-containing protein</fullName>
    </recommendedName>
</protein>
<evidence type="ECO:0000313" key="3">
    <source>
        <dbReference type="Proteomes" id="UP000244904"/>
    </source>
</evidence>
<dbReference type="RefSeq" id="WP_108884427.1">
    <property type="nucleotide sequence ID" value="NZ_OMOJ01000001.1"/>
</dbReference>
<gene>
    <name evidence="2" type="ORF">PRI8871_00315</name>
</gene>
<name>A0A2R8ANV3_9RHOB</name>
<dbReference type="EMBL" id="OMOJ01000001">
    <property type="protein sequence ID" value="SPF77731.1"/>
    <property type="molecule type" value="Genomic_DNA"/>
</dbReference>
<dbReference type="PROSITE" id="PS51257">
    <property type="entry name" value="PROKAR_LIPOPROTEIN"/>
    <property type="match status" value="1"/>
</dbReference>
<evidence type="ECO:0000313" key="2">
    <source>
        <dbReference type="EMBL" id="SPF77731.1"/>
    </source>
</evidence>
<reference evidence="3" key="1">
    <citation type="submission" date="2018-03" db="EMBL/GenBank/DDBJ databases">
        <authorList>
            <person name="Rodrigo-Torres L."/>
            <person name="Arahal R. D."/>
            <person name="Lucena T."/>
        </authorList>
    </citation>
    <scope>NUCLEOTIDE SEQUENCE [LARGE SCALE GENOMIC DNA]</scope>
    <source>
        <strain evidence="3">CECT 8871</strain>
    </source>
</reference>
<evidence type="ECO:0000256" key="1">
    <source>
        <dbReference type="SAM" id="SignalP"/>
    </source>
</evidence>
<keyword evidence="3" id="KW-1185">Reference proteome</keyword>
<accession>A0A2R8ANV3</accession>
<feature type="signal peptide" evidence="1">
    <location>
        <begin position="1"/>
        <end position="22"/>
    </location>
</feature>
<dbReference type="OrthoDB" id="7834608at2"/>
<proteinExistence type="predicted"/>
<keyword evidence="1" id="KW-0732">Signal</keyword>
<dbReference type="Proteomes" id="UP000244904">
    <property type="component" value="Unassembled WGS sequence"/>
</dbReference>